<keyword evidence="10" id="KW-0862">Zinc</keyword>
<evidence type="ECO:0000256" key="11">
    <source>
        <dbReference type="ARBA" id="ARBA00023049"/>
    </source>
</evidence>
<evidence type="ECO:0000256" key="4">
    <source>
        <dbReference type="ARBA" id="ARBA00012564"/>
    </source>
</evidence>
<proteinExistence type="inferred from homology"/>
<dbReference type="Gene3D" id="1.10.390.10">
    <property type="entry name" value="Neutral Protease Domain 2"/>
    <property type="match status" value="1"/>
</dbReference>
<organism evidence="15 16">
    <name type="scientific">Seongchinamella sediminis</name>
    <dbReference type="NCBI Taxonomy" id="2283635"/>
    <lineage>
        <taxon>Bacteria</taxon>
        <taxon>Pseudomonadati</taxon>
        <taxon>Pseudomonadota</taxon>
        <taxon>Gammaproteobacteria</taxon>
        <taxon>Cellvibrionales</taxon>
        <taxon>Halieaceae</taxon>
        <taxon>Seongchinamella</taxon>
    </lineage>
</organism>
<evidence type="ECO:0000256" key="9">
    <source>
        <dbReference type="ARBA" id="ARBA00022801"/>
    </source>
</evidence>
<dbReference type="Pfam" id="PF17900">
    <property type="entry name" value="Peptidase_M1_N"/>
    <property type="match status" value="1"/>
</dbReference>
<dbReference type="PANTHER" id="PTHR11533:SF174">
    <property type="entry name" value="PUROMYCIN-SENSITIVE AMINOPEPTIDASE-RELATED"/>
    <property type="match status" value="1"/>
</dbReference>
<dbReference type="Gene3D" id="2.60.40.1730">
    <property type="entry name" value="tricorn interacting facor f3 domain"/>
    <property type="match status" value="1"/>
</dbReference>
<gene>
    <name evidence="15" type="ORF">DWB85_16630</name>
</gene>
<dbReference type="InterPro" id="IPR042097">
    <property type="entry name" value="Aminopeptidase_N-like_N_sf"/>
</dbReference>
<dbReference type="GO" id="GO:0070006">
    <property type="term" value="F:metalloaminopeptidase activity"/>
    <property type="evidence" value="ECO:0007669"/>
    <property type="project" value="TreeGrafter"/>
</dbReference>
<dbReference type="CDD" id="cd09602">
    <property type="entry name" value="M1_APN"/>
    <property type="match status" value="1"/>
</dbReference>
<evidence type="ECO:0000256" key="12">
    <source>
        <dbReference type="SAM" id="SignalP"/>
    </source>
</evidence>
<dbReference type="GO" id="GO:0008270">
    <property type="term" value="F:zinc ion binding"/>
    <property type="evidence" value="ECO:0007669"/>
    <property type="project" value="InterPro"/>
</dbReference>
<dbReference type="GO" id="GO:0016285">
    <property type="term" value="F:alanyl aminopeptidase activity"/>
    <property type="evidence" value="ECO:0007669"/>
    <property type="project" value="UniProtKB-EC"/>
</dbReference>
<dbReference type="OrthoDB" id="100605at2"/>
<feature type="domain" description="Aminopeptidase N-like N-terminal" evidence="14">
    <location>
        <begin position="54"/>
        <end position="223"/>
    </location>
</feature>
<evidence type="ECO:0000256" key="2">
    <source>
        <dbReference type="ARBA" id="ARBA00001947"/>
    </source>
</evidence>
<dbReference type="InterPro" id="IPR050344">
    <property type="entry name" value="Peptidase_M1_aminopeptidases"/>
</dbReference>
<dbReference type="SUPFAM" id="SSF63737">
    <property type="entry name" value="Leukotriene A4 hydrolase N-terminal domain"/>
    <property type="match status" value="1"/>
</dbReference>
<evidence type="ECO:0000313" key="15">
    <source>
        <dbReference type="EMBL" id="RLQ20626.1"/>
    </source>
</evidence>
<accession>A0A3L7DU45</accession>
<keyword evidence="8" id="KW-0479">Metal-binding</keyword>
<dbReference type="PANTHER" id="PTHR11533">
    <property type="entry name" value="PROTEASE M1 ZINC METALLOPROTEASE"/>
    <property type="match status" value="1"/>
</dbReference>
<dbReference type="GO" id="GO:0005737">
    <property type="term" value="C:cytoplasm"/>
    <property type="evidence" value="ECO:0007669"/>
    <property type="project" value="TreeGrafter"/>
</dbReference>
<dbReference type="GO" id="GO:0006508">
    <property type="term" value="P:proteolysis"/>
    <property type="evidence" value="ECO:0007669"/>
    <property type="project" value="UniProtKB-KW"/>
</dbReference>
<keyword evidence="12" id="KW-0732">Signal</keyword>
<evidence type="ECO:0000313" key="16">
    <source>
        <dbReference type="Proteomes" id="UP000265509"/>
    </source>
</evidence>
<dbReference type="EMBL" id="QRAN01000022">
    <property type="protein sequence ID" value="RLQ20626.1"/>
    <property type="molecule type" value="Genomic_DNA"/>
</dbReference>
<comment type="caution">
    <text evidence="15">The sequence shown here is derived from an EMBL/GenBank/DDBJ whole genome shotgun (WGS) entry which is preliminary data.</text>
</comment>
<comment type="cofactor">
    <cofactor evidence="2">
        <name>Zn(2+)</name>
        <dbReference type="ChEBI" id="CHEBI:29105"/>
    </cofactor>
</comment>
<comment type="similarity">
    <text evidence="3">Belongs to the peptidase M1 family.</text>
</comment>
<dbReference type="Pfam" id="PF01433">
    <property type="entry name" value="Peptidase_M1"/>
    <property type="match status" value="1"/>
</dbReference>
<protein>
    <recommendedName>
        <fullName evidence="5">Aminopeptidase N</fullName>
        <ecNumber evidence="4">3.4.11.2</ecNumber>
    </recommendedName>
</protein>
<keyword evidence="6" id="KW-0031">Aminopeptidase</keyword>
<comment type="catalytic activity">
    <reaction evidence="1">
        <text>Release of an N-terminal amino acid, Xaa-|-Yaa- from a peptide, amide or arylamide. Xaa is preferably Ala, but may be most amino acids including Pro (slow action). When a terminal hydrophobic residue is followed by a prolyl residue, the two may be released as an intact Xaa-Pro dipeptide.</text>
        <dbReference type="EC" id="3.4.11.2"/>
    </reaction>
</comment>
<dbReference type="PRINTS" id="PR00756">
    <property type="entry name" value="ALADIPTASE"/>
</dbReference>
<keyword evidence="9" id="KW-0378">Hydrolase</keyword>
<dbReference type="InterPro" id="IPR045357">
    <property type="entry name" value="Aminopeptidase_N-like_N"/>
</dbReference>
<dbReference type="InterPro" id="IPR027268">
    <property type="entry name" value="Peptidase_M4/M1_CTD_sf"/>
</dbReference>
<dbReference type="AlphaFoldDB" id="A0A3L7DU45"/>
<sequence>MGPGDYSMCFIRPCQLLGLLLLLPGFAWAAAMTPEPGVSRALAESRADRISDVSYRLTLDIPAVQDQPIAGNIAIEFYLADRQEPLQLDFRQGAGHVLSVHSTGPGTGAADRSRVDYRVEHEHILIPARVLAEGRNRLEISFIAGDESLNRNPDFLYTLLVPDRARTVFPLFDQPDIKARYQLTLVTPEDWDALANAPLESKQTVDGRSRYRFATSELTSSYLFSFVAGHFQRASRKVDGREINLLHRETDGDKVARNLDSIFELHAASLRWLEAYTGIPYPFAKFDMALIPSFQYGGMEHPGAIQYRASSLFLDEAPTDAQLLNRATLIAHETAHMWFGNLVTMAWFNDVWTKEVFANFMAAKIVEPAFAHMDHQLSFLLDHYPGAYRVDRSRGANPIRQPLANLNQAGQLYGPIIYLKAPIMMRQLELIIGADRFRLGLQKYLQNHAFGNATWPDLIAILDPLTEQDLRRWSEVWVNSAGRPRLQLETAADGSLSLRQQDPAGQGRAWPQQFAVSFGEQSRDLDSGASPVILPGTPTQLNSNGFGYGLFPLTEADLDGLQDKTPLARGALLIDAWENFLDGSLASPDRYLAFLLDNIAVERNQLILGEMLDQLYRVHSSFISAAARQAVQPQLEAILQSAMESSADPGRARLFLESYAQLARTGDGLGYLRDIWDGSVEVEALSLSENDRIALAENLAIGLPDQAATILASQRKLIANPDNLRRFDFVAAALSPEPAVRDQFFASLARVEQRATESWVLDALDYLHHPTRVEHAGSYVLPSLELLAEIQVTGDIFFPTGWVNATLRNQYSPAVVATVTGFLRQRPDYNPQLRMKILQAVDIPARASAYHRQ</sequence>
<dbReference type="GO" id="GO:0005615">
    <property type="term" value="C:extracellular space"/>
    <property type="evidence" value="ECO:0007669"/>
    <property type="project" value="TreeGrafter"/>
</dbReference>
<dbReference type="EC" id="3.4.11.2" evidence="4"/>
<evidence type="ECO:0000256" key="7">
    <source>
        <dbReference type="ARBA" id="ARBA00022670"/>
    </source>
</evidence>
<keyword evidence="7" id="KW-0645">Protease</keyword>
<dbReference type="GO" id="GO:0016020">
    <property type="term" value="C:membrane"/>
    <property type="evidence" value="ECO:0007669"/>
    <property type="project" value="TreeGrafter"/>
</dbReference>
<feature type="domain" description="Peptidase M1 membrane alanine aminopeptidase" evidence="13">
    <location>
        <begin position="264"/>
        <end position="477"/>
    </location>
</feature>
<evidence type="ECO:0000256" key="8">
    <source>
        <dbReference type="ARBA" id="ARBA00022723"/>
    </source>
</evidence>
<dbReference type="SUPFAM" id="SSF55486">
    <property type="entry name" value="Metalloproteases ('zincins'), catalytic domain"/>
    <property type="match status" value="1"/>
</dbReference>
<evidence type="ECO:0000256" key="3">
    <source>
        <dbReference type="ARBA" id="ARBA00010136"/>
    </source>
</evidence>
<evidence type="ECO:0000256" key="10">
    <source>
        <dbReference type="ARBA" id="ARBA00022833"/>
    </source>
</evidence>
<dbReference type="GO" id="GO:0042277">
    <property type="term" value="F:peptide binding"/>
    <property type="evidence" value="ECO:0007669"/>
    <property type="project" value="TreeGrafter"/>
</dbReference>
<dbReference type="Proteomes" id="UP000265509">
    <property type="component" value="Unassembled WGS sequence"/>
</dbReference>
<evidence type="ECO:0000256" key="6">
    <source>
        <dbReference type="ARBA" id="ARBA00022438"/>
    </source>
</evidence>
<evidence type="ECO:0000259" key="14">
    <source>
        <dbReference type="Pfam" id="PF17900"/>
    </source>
</evidence>
<evidence type="ECO:0000259" key="13">
    <source>
        <dbReference type="Pfam" id="PF01433"/>
    </source>
</evidence>
<feature type="signal peptide" evidence="12">
    <location>
        <begin position="1"/>
        <end position="29"/>
    </location>
</feature>
<reference evidence="15 16" key="1">
    <citation type="submission" date="2018-07" db="EMBL/GenBank/DDBJ databases">
        <title>Halioglobus sp. genome submission.</title>
        <authorList>
            <person name="Ye M.-Q."/>
            <person name="Du Z.-J."/>
        </authorList>
    </citation>
    <scope>NUCLEOTIDE SEQUENCE [LARGE SCALE GENOMIC DNA]</scope>
    <source>
        <strain evidence="15 16">U0301</strain>
    </source>
</reference>
<evidence type="ECO:0000256" key="1">
    <source>
        <dbReference type="ARBA" id="ARBA00000098"/>
    </source>
</evidence>
<keyword evidence="16" id="KW-1185">Reference proteome</keyword>
<dbReference type="InterPro" id="IPR014782">
    <property type="entry name" value="Peptidase_M1_dom"/>
</dbReference>
<dbReference type="GO" id="GO:0043171">
    <property type="term" value="P:peptide catabolic process"/>
    <property type="evidence" value="ECO:0007669"/>
    <property type="project" value="TreeGrafter"/>
</dbReference>
<keyword evidence="11" id="KW-0482">Metalloprotease</keyword>
<name>A0A3L7DU45_9GAMM</name>
<dbReference type="InterPro" id="IPR001930">
    <property type="entry name" value="Peptidase_M1"/>
</dbReference>
<evidence type="ECO:0000256" key="5">
    <source>
        <dbReference type="ARBA" id="ARBA00015611"/>
    </source>
</evidence>
<feature type="chain" id="PRO_5018138494" description="Aminopeptidase N" evidence="12">
    <location>
        <begin position="30"/>
        <end position="853"/>
    </location>
</feature>